<name>A0ABD0ZD93_9HEMI</name>
<keyword evidence="5 12" id="KW-0479">Metal-binding</keyword>
<evidence type="ECO:0000256" key="15">
    <source>
        <dbReference type="SAM" id="MobiDB-lite"/>
    </source>
</evidence>
<dbReference type="InterPro" id="IPR036691">
    <property type="entry name" value="Endo/exonu/phosph_ase_sf"/>
</dbReference>
<dbReference type="Pfam" id="PF03372">
    <property type="entry name" value="Exo_endo_phos"/>
    <property type="match status" value="1"/>
</dbReference>
<evidence type="ECO:0000256" key="6">
    <source>
        <dbReference type="ARBA" id="ARBA00022763"/>
    </source>
</evidence>
<dbReference type="Gene3D" id="3.60.10.10">
    <property type="entry name" value="Endonuclease/exonuclease/phosphatase"/>
    <property type="match status" value="1"/>
</dbReference>
<dbReference type="InterPro" id="IPR005135">
    <property type="entry name" value="Endo/exonuclease/phosphatase"/>
</dbReference>
<organism evidence="17 18">
    <name type="scientific">Ranatra chinensis</name>
    <dbReference type="NCBI Taxonomy" id="642074"/>
    <lineage>
        <taxon>Eukaryota</taxon>
        <taxon>Metazoa</taxon>
        <taxon>Ecdysozoa</taxon>
        <taxon>Arthropoda</taxon>
        <taxon>Hexapoda</taxon>
        <taxon>Insecta</taxon>
        <taxon>Pterygota</taxon>
        <taxon>Neoptera</taxon>
        <taxon>Paraneoptera</taxon>
        <taxon>Hemiptera</taxon>
        <taxon>Heteroptera</taxon>
        <taxon>Panheteroptera</taxon>
        <taxon>Nepomorpha</taxon>
        <taxon>Nepidae</taxon>
        <taxon>Ranatrinae</taxon>
        <taxon>Ranatra</taxon>
    </lineage>
</organism>
<protein>
    <recommendedName>
        <fullName evidence="14">DNA-(apurinic or apyrimidinic site) endonuclease</fullName>
        <ecNumber evidence="14">3.1.-.-</ecNumber>
    </recommendedName>
</protein>
<feature type="binding site" evidence="12">
    <location>
        <position position="372"/>
    </location>
    <ligand>
        <name>Mg(2+)</name>
        <dbReference type="ChEBI" id="CHEBI:18420"/>
        <label>1</label>
    </ligand>
</feature>
<keyword evidence="10" id="KW-0539">Nucleus</keyword>
<dbReference type="Pfam" id="PF15031">
    <property type="entry name" value="DUF4528"/>
    <property type="match status" value="1"/>
</dbReference>
<dbReference type="AlphaFoldDB" id="A0ABD0ZD93"/>
<dbReference type="PANTHER" id="PTHR22748">
    <property type="entry name" value="AP ENDONUCLEASE"/>
    <property type="match status" value="1"/>
</dbReference>
<feature type="site" description="Interaction with DNA substrate" evidence="13">
    <location>
        <position position="468"/>
    </location>
</feature>
<evidence type="ECO:0000256" key="13">
    <source>
        <dbReference type="PIRSR" id="PIRSR604808-3"/>
    </source>
</evidence>
<comment type="cofactor">
    <cofactor evidence="12 14">
        <name>Mg(2+)</name>
        <dbReference type="ChEBI" id="CHEBI:18420"/>
    </cofactor>
    <cofactor evidence="12 14">
        <name>Mn(2+)</name>
        <dbReference type="ChEBI" id="CHEBI:29035"/>
    </cofactor>
    <text evidence="12 14">Probably binds two magnesium or manganese ions per subunit.</text>
</comment>
<evidence type="ECO:0000256" key="2">
    <source>
        <dbReference type="ARBA" id="ARBA00001936"/>
    </source>
</evidence>
<dbReference type="CDD" id="cd09087">
    <property type="entry name" value="Ape1-like_AP-endo"/>
    <property type="match status" value="1"/>
</dbReference>
<evidence type="ECO:0000256" key="11">
    <source>
        <dbReference type="PIRSR" id="PIRSR604808-1"/>
    </source>
</evidence>
<feature type="binding site" evidence="12">
    <location>
        <position position="231"/>
    </location>
    <ligand>
        <name>Mg(2+)</name>
        <dbReference type="ChEBI" id="CHEBI:18420"/>
        <label>1</label>
    </ligand>
</feature>
<comment type="catalytic activity">
    <reaction evidence="1">
        <text>Exonucleolytic cleavage in the 3'- to 5'-direction to yield nucleoside 5'-phosphates.</text>
        <dbReference type="EC" id="3.1.11.2"/>
    </reaction>
</comment>
<dbReference type="GO" id="GO:0008311">
    <property type="term" value="F:double-stranded DNA 3'-5' DNA exonuclease activity"/>
    <property type="evidence" value="ECO:0007669"/>
    <property type="project" value="UniProtKB-EC"/>
</dbReference>
<dbReference type="PROSITE" id="PS00726">
    <property type="entry name" value="AP_NUCLEASE_F1_1"/>
    <property type="match status" value="1"/>
</dbReference>
<feature type="region of interest" description="Disordered" evidence="15">
    <location>
        <begin position="134"/>
        <end position="195"/>
    </location>
</feature>
<evidence type="ECO:0000256" key="7">
    <source>
        <dbReference type="ARBA" id="ARBA00022801"/>
    </source>
</evidence>
<feature type="binding site" evidence="12">
    <location>
        <position position="468"/>
    </location>
    <ligand>
        <name>Mg(2+)</name>
        <dbReference type="ChEBI" id="CHEBI:18420"/>
        <label>1</label>
    </ligand>
</feature>
<dbReference type="PANTHER" id="PTHR22748:SF6">
    <property type="entry name" value="DNA-(APURINIC OR APYRIMIDINIC SITE) ENDONUCLEASE"/>
    <property type="match status" value="1"/>
</dbReference>
<gene>
    <name evidence="17" type="ORF">AAG570_008850</name>
</gene>
<evidence type="ECO:0000256" key="9">
    <source>
        <dbReference type="ARBA" id="ARBA00023204"/>
    </source>
</evidence>
<evidence type="ECO:0000313" key="17">
    <source>
        <dbReference type="EMBL" id="KAL1138788.1"/>
    </source>
</evidence>
<keyword evidence="8 12" id="KW-0460">Magnesium</keyword>
<feature type="binding site" evidence="12">
    <location>
        <position position="370"/>
    </location>
    <ligand>
        <name>Mg(2+)</name>
        <dbReference type="ChEBI" id="CHEBI:18420"/>
        <label>1</label>
    </ligand>
</feature>
<feature type="compositionally biased region" description="Basic and acidic residues" evidence="15">
    <location>
        <begin position="166"/>
        <end position="195"/>
    </location>
</feature>
<dbReference type="GO" id="GO:0005634">
    <property type="term" value="C:nucleus"/>
    <property type="evidence" value="ECO:0007669"/>
    <property type="project" value="UniProtKB-SubCell"/>
</dbReference>
<comment type="cofactor">
    <cofactor evidence="2">
        <name>Mn(2+)</name>
        <dbReference type="ChEBI" id="CHEBI:29035"/>
    </cofactor>
</comment>
<dbReference type="PROSITE" id="PS00727">
    <property type="entry name" value="AP_NUCLEASE_F1_2"/>
    <property type="match status" value="1"/>
</dbReference>
<evidence type="ECO:0000259" key="16">
    <source>
        <dbReference type="Pfam" id="PF03372"/>
    </source>
</evidence>
<keyword evidence="6 14" id="KW-0227">DNA damage</keyword>
<keyword evidence="9 14" id="KW-0234">DNA repair</keyword>
<dbReference type="SUPFAM" id="SSF56219">
    <property type="entry name" value="DNase I-like"/>
    <property type="match status" value="1"/>
</dbReference>
<dbReference type="FunFam" id="3.60.10.10:FF:000009">
    <property type="entry name" value="DNA-(apurinic or apyrimidinic site) lyase"/>
    <property type="match status" value="1"/>
</dbReference>
<comment type="similarity">
    <text evidence="4 14">Belongs to the DNA repair enzymes AP/ExoA family.</text>
</comment>
<dbReference type="InterPro" id="IPR020848">
    <property type="entry name" value="AP_endonuclease_F1_CS"/>
</dbReference>
<dbReference type="GO" id="GO:0006281">
    <property type="term" value="P:DNA repair"/>
    <property type="evidence" value="ECO:0007669"/>
    <property type="project" value="UniProtKB-KW"/>
</dbReference>
<sequence>MFKGFRPKASQVLSAYLKQTGEPPWTSYFVKYRNVVNDQFGKSHFNWPVGSSNYHVLRTGCFPYIKYHCTKRPYQDLTLEDSLMGIIKLMNLGIPTLMYGFAATALITHRETVYLPEGEVLIYFLLKTEKKKPAGESEEHEMSESLSEDEDEKPKKSAASKRKVPAKKDKETKDNTKKRGMKQDADEHQPTKKAKGEFVNKIETDLSKLSFDCDKTTNSGDKWNFKISTWNVAGLRAWVKKNGLDFLKHEKPDILCLQETKCSEKKLPPEVNTDGYHKYWLSGEREGYSGVALYSKEKPLNVKYGIGIKEHDSEGRVITAEYDKFYLVTAYVPNAGQGLKTLPKRMKWDPDFRNYLKKLDKEKPVILCGDLNVAHNPIDLANPKTNTKSAGFTQEERDGMTEMLKQGFVDTFRHFYPELSGAYTFWSYFNNARARNTGWRLDYFIVSERLLPQVCDNVIRSQIFGSDHCPITLFMHL</sequence>
<dbReference type="Proteomes" id="UP001558652">
    <property type="component" value="Unassembled WGS sequence"/>
</dbReference>
<feature type="site" description="Important for catalytic activity" evidence="13">
    <location>
        <position position="442"/>
    </location>
</feature>
<evidence type="ECO:0000256" key="1">
    <source>
        <dbReference type="ARBA" id="ARBA00000493"/>
    </source>
</evidence>
<feature type="active site" description="Proton donor/acceptor" evidence="11">
    <location>
        <position position="370"/>
    </location>
</feature>
<keyword evidence="18" id="KW-1185">Reference proteome</keyword>
<evidence type="ECO:0000256" key="10">
    <source>
        <dbReference type="ARBA" id="ARBA00023242"/>
    </source>
</evidence>
<dbReference type="InterPro" id="IPR020847">
    <property type="entry name" value="AP_endonuclease_F1_BS"/>
</dbReference>
<feature type="compositionally biased region" description="Basic residues" evidence="15">
    <location>
        <begin position="156"/>
        <end position="165"/>
    </location>
</feature>
<feature type="active site" evidence="11">
    <location>
        <position position="331"/>
    </location>
</feature>
<dbReference type="NCBIfam" id="TIGR00195">
    <property type="entry name" value="exoDNase_III"/>
    <property type="match status" value="1"/>
</dbReference>
<evidence type="ECO:0000313" key="18">
    <source>
        <dbReference type="Proteomes" id="UP001558652"/>
    </source>
</evidence>
<keyword evidence="7" id="KW-0378">Hydrolase</keyword>
<evidence type="ECO:0000256" key="5">
    <source>
        <dbReference type="ARBA" id="ARBA00022723"/>
    </source>
</evidence>
<feature type="binding site" evidence="12">
    <location>
        <position position="467"/>
    </location>
    <ligand>
        <name>Mg(2+)</name>
        <dbReference type="ChEBI" id="CHEBI:18420"/>
        <label>1</label>
    </ligand>
</feature>
<evidence type="ECO:0000256" key="8">
    <source>
        <dbReference type="ARBA" id="ARBA00022842"/>
    </source>
</evidence>
<comment type="caution">
    <text evidence="17">The sequence shown here is derived from an EMBL/GenBank/DDBJ whole genome shotgun (WGS) entry which is preliminary data.</text>
</comment>
<reference evidence="17 18" key="1">
    <citation type="submission" date="2024-07" db="EMBL/GenBank/DDBJ databases">
        <title>Chromosome-level genome assembly of the water stick insect Ranatra chinensis (Heteroptera: Nepidae).</title>
        <authorList>
            <person name="Liu X."/>
        </authorList>
    </citation>
    <scope>NUCLEOTIDE SEQUENCE [LARGE SCALE GENOMIC DNA]</scope>
    <source>
        <strain evidence="17">Cailab_2021Rc</strain>
        <tissue evidence="17">Muscle</tissue>
    </source>
</reference>
<evidence type="ECO:0000256" key="12">
    <source>
        <dbReference type="PIRSR" id="PIRSR604808-2"/>
    </source>
</evidence>
<dbReference type="PROSITE" id="PS51435">
    <property type="entry name" value="AP_NUCLEASE_F1_4"/>
    <property type="match status" value="1"/>
</dbReference>
<proteinExistence type="inferred from homology"/>
<comment type="subcellular location">
    <subcellularLocation>
        <location evidence="3">Nucleus</location>
    </subcellularLocation>
</comment>
<dbReference type="InterPro" id="IPR029245">
    <property type="entry name" value="DUF4528"/>
</dbReference>
<dbReference type="EMBL" id="JBFDAA010000003">
    <property type="protein sequence ID" value="KAL1138788.1"/>
    <property type="molecule type" value="Genomic_DNA"/>
</dbReference>
<feature type="binding site" evidence="12">
    <location>
        <position position="259"/>
    </location>
    <ligand>
        <name>Mg(2+)</name>
        <dbReference type="ChEBI" id="CHEBI:18420"/>
        <label>1</label>
    </ligand>
</feature>
<feature type="compositionally biased region" description="Basic and acidic residues" evidence="15">
    <location>
        <begin position="134"/>
        <end position="143"/>
    </location>
</feature>
<evidence type="ECO:0000256" key="3">
    <source>
        <dbReference type="ARBA" id="ARBA00004123"/>
    </source>
</evidence>
<dbReference type="NCBIfam" id="TIGR00633">
    <property type="entry name" value="xth"/>
    <property type="match status" value="1"/>
</dbReference>
<evidence type="ECO:0000256" key="14">
    <source>
        <dbReference type="RuleBase" id="RU362131"/>
    </source>
</evidence>
<evidence type="ECO:0000256" key="4">
    <source>
        <dbReference type="ARBA" id="ARBA00007092"/>
    </source>
</evidence>
<accession>A0ABD0ZD93</accession>
<feature type="domain" description="Endonuclease/exonuclease/phosphatase" evidence="16">
    <location>
        <begin position="229"/>
        <end position="468"/>
    </location>
</feature>
<dbReference type="GO" id="GO:0046872">
    <property type="term" value="F:metal ion binding"/>
    <property type="evidence" value="ECO:0007669"/>
    <property type="project" value="UniProtKB-KW"/>
</dbReference>
<dbReference type="InterPro" id="IPR004808">
    <property type="entry name" value="AP_endonuc_1"/>
</dbReference>
<feature type="active site" description="Proton acceptor" evidence="11">
    <location>
        <position position="468"/>
    </location>
</feature>
<keyword evidence="12" id="KW-0464">Manganese</keyword>
<feature type="site" description="Transition state stabilizer" evidence="13">
    <location>
        <position position="372"/>
    </location>
</feature>
<dbReference type="EC" id="3.1.-.-" evidence="14"/>